<name>A0A930FNK5_9FIRM</name>
<proteinExistence type="predicted"/>
<gene>
    <name evidence="2" type="ORF">HXL70_00570</name>
</gene>
<reference evidence="2" key="1">
    <citation type="submission" date="2020-04" db="EMBL/GenBank/DDBJ databases">
        <title>Deep metagenomics examines the oral microbiome during advanced dental caries in children, revealing novel taxa and co-occurrences with host molecules.</title>
        <authorList>
            <person name="Baker J.L."/>
            <person name="Morton J.T."/>
            <person name="Dinis M."/>
            <person name="Alvarez R."/>
            <person name="Tran N.C."/>
            <person name="Knight R."/>
            <person name="Edlund A."/>
        </authorList>
    </citation>
    <scope>NUCLEOTIDE SEQUENCE</scope>
    <source>
        <strain evidence="2">JCVI_32_bin.14</strain>
    </source>
</reference>
<dbReference type="Pfam" id="PF13472">
    <property type="entry name" value="Lipase_GDSL_2"/>
    <property type="match status" value="1"/>
</dbReference>
<dbReference type="Proteomes" id="UP000757890">
    <property type="component" value="Unassembled WGS sequence"/>
</dbReference>
<dbReference type="InterPro" id="IPR036514">
    <property type="entry name" value="SGNH_hydro_sf"/>
</dbReference>
<evidence type="ECO:0000259" key="1">
    <source>
        <dbReference type="Pfam" id="PF13472"/>
    </source>
</evidence>
<evidence type="ECO:0000313" key="3">
    <source>
        <dbReference type="Proteomes" id="UP000757890"/>
    </source>
</evidence>
<dbReference type="EMBL" id="JABZMK010000001">
    <property type="protein sequence ID" value="MBF1128536.1"/>
    <property type="molecule type" value="Genomic_DNA"/>
</dbReference>
<dbReference type="Gene3D" id="3.40.50.1110">
    <property type="entry name" value="SGNH hydrolase"/>
    <property type="match status" value="1"/>
</dbReference>
<dbReference type="AlphaFoldDB" id="A0A930FNK5"/>
<dbReference type="SUPFAM" id="SSF52266">
    <property type="entry name" value="SGNH hydrolase"/>
    <property type="match status" value="1"/>
</dbReference>
<dbReference type="RefSeq" id="WP_273011306.1">
    <property type="nucleotide sequence ID" value="NZ_CATXWY010000002.1"/>
</dbReference>
<feature type="domain" description="SGNH hydrolase-type esterase" evidence="1">
    <location>
        <begin position="13"/>
        <end position="181"/>
    </location>
</feature>
<comment type="caution">
    <text evidence="2">The sequence shown here is derived from an EMBL/GenBank/DDBJ whole genome shotgun (WGS) entry which is preliminary data.</text>
</comment>
<dbReference type="InterPro" id="IPR013830">
    <property type="entry name" value="SGNH_hydro"/>
</dbReference>
<organism evidence="2 3">
    <name type="scientific">Dialister invisus</name>
    <dbReference type="NCBI Taxonomy" id="218538"/>
    <lineage>
        <taxon>Bacteria</taxon>
        <taxon>Bacillati</taxon>
        <taxon>Bacillota</taxon>
        <taxon>Negativicutes</taxon>
        <taxon>Veillonellales</taxon>
        <taxon>Veillonellaceae</taxon>
        <taxon>Dialister</taxon>
    </lineage>
</organism>
<protein>
    <recommendedName>
        <fullName evidence="1">SGNH hydrolase-type esterase domain-containing protein</fullName>
    </recommendedName>
</protein>
<accession>A0A930FNK5</accession>
<sequence>MDWDIQNANSIHFFGDSLTAGYGTLPQYGWIYQISRRCPAIQYYNHGLCGAGLEDIFDSLSLFLSSPHENTLFFMMGGTNDILSGIRVTHLEKMMLSEINKLNKKIPLCIGIPPLMTPLSITTGWQTHFAFTKNNKDLKNYGSFLKANCIDLDILFIDFSTAFPLDNAWYSDGIHPNEKGYSKFADIAAPYMSI</sequence>
<evidence type="ECO:0000313" key="2">
    <source>
        <dbReference type="EMBL" id="MBF1128536.1"/>
    </source>
</evidence>